<reference evidence="1" key="1">
    <citation type="journal article" date="2023" name="Plant J.">
        <title>The genome of the king protea, Protea cynaroides.</title>
        <authorList>
            <person name="Chang J."/>
            <person name="Duong T.A."/>
            <person name="Schoeman C."/>
            <person name="Ma X."/>
            <person name="Roodt D."/>
            <person name="Barker N."/>
            <person name="Li Z."/>
            <person name="Van de Peer Y."/>
            <person name="Mizrachi E."/>
        </authorList>
    </citation>
    <scope>NUCLEOTIDE SEQUENCE</scope>
    <source>
        <tissue evidence="1">Young leaves</tissue>
    </source>
</reference>
<organism evidence="1 2">
    <name type="scientific">Protea cynaroides</name>
    <dbReference type="NCBI Taxonomy" id="273540"/>
    <lineage>
        <taxon>Eukaryota</taxon>
        <taxon>Viridiplantae</taxon>
        <taxon>Streptophyta</taxon>
        <taxon>Embryophyta</taxon>
        <taxon>Tracheophyta</taxon>
        <taxon>Spermatophyta</taxon>
        <taxon>Magnoliopsida</taxon>
        <taxon>Proteales</taxon>
        <taxon>Proteaceae</taxon>
        <taxon>Protea</taxon>
    </lineage>
</organism>
<proteinExistence type="predicted"/>
<comment type="caution">
    <text evidence="1">The sequence shown here is derived from an EMBL/GenBank/DDBJ whole genome shotgun (WGS) entry which is preliminary data.</text>
</comment>
<gene>
    <name evidence="1" type="ORF">NE237_030321</name>
</gene>
<dbReference type="Proteomes" id="UP001141806">
    <property type="component" value="Unassembled WGS sequence"/>
</dbReference>
<evidence type="ECO:0000313" key="1">
    <source>
        <dbReference type="EMBL" id="KAJ4953489.1"/>
    </source>
</evidence>
<dbReference type="EMBL" id="JAMYWD010000012">
    <property type="protein sequence ID" value="KAJ4953489.1"/>
    <property type="molecule type" value="Genomic_DNA"/>
</dbReference>
<accession>A0A9Q0GTU9</accession>
<keyword evidence="2" id="KW-1185">Reference proteome</keyword>
<evidence type="ECO:0000313" key="2">
    <source>
        <dbReference type="Proteomes" id="UP001141806"/>
    </source>
</evidence>
<dbReference type="AlphaFoldDB" id="A0A9Q0GTU9"/>
<sequence length="119" mass="13075">MLRNQFQAAADLDGLSEGRGTKRVTCEGRQQFWHLSSNVFFAATSSYKSWCGTSAISMQKFDLIAFEVSKIACGGRGSCPDKVDLMSSLGEEMTIVHSQVIVLTRVEGACYSLVLDRKI</sequence>
<name>A0A9Q0GTU9_9MAGN</name>
<protein>
    <submittedName>
        <fullName evidence="1">Uncharacterized protein</fullName>
    </submittedName>
</protein>